<protein>
    <submittedName>
        <fullName evidence="1">Uncharacterized protein</fullName>
    </submittedName>
</protein>
<organism evidence="1 2">
    <name type="scientific">Melastoma candidum</name>
    <dbReference type="NCBI Taxonomy" id="119954"/>
    <lineage>
        <taxon>Eukaryota</taxon>
        <taxon>Viridiplantae</taxon>
        <taxon>Streptophyta</taxon>
        <taxon>Embryophyta</taxon>
        <taxon>Tracheophyta</taxon>
        <taxon>Spermatophyta</taxon>
        <taxon>Magnoliopsida</taxon>
        <taxon>eudicotyledons</taxon>
        <taxon>Gunneridae</taxon>
        <taxon>Pentapetalae</taxon>
        <taxon>rosids</taxon>
        <taxon>malvids</taxon>
        <taxon>Myrtales</taxon>
        <taxon>Melastomataceae</taxon>
        <taxon>Melastomatoideae</taxon>
        <taxon>Melastomateae</taxon>
        <taxon>Melastoma</taxon>
    </lineage>
</organism>
<dbReference type="Proteomes" id="UP001057402">
    <property type="component" value="Chromosome 1"/>
</dbReference>
<sequence length="762" mass="85020">MNISLQKSLIYLLLVCSVAGDAGGFDMLNPSRAVHDGESLISAGGTFELGFFSCKELGLESLSTTEFSGRYLGIWFRKIPIKTVVWVANRSTPISDSSGVLKVTDQGSLILQVGNGTGLVVWSSNSTATASKPVAQLLDSGNLVIRALMDGNWTSNFIWQSFDYPFDTLLTGMKLGRNRTSGFDRYLTSWNGDPSSGNFTLKADPTGYPQLVVRQGSEIKFSSGPWNGVRFSGTPYLNPNPYYQYEIVLNDEEMYYHYEVLDNTLVSRLTLSPNGLVQRFTWIERTQKWKGYLSSMTDNCDTYALCGAHGSCSIHESPECRCLEGFKPKFPEEWEKLDWSNGCVRRISLDCPTDEFVKYSGIRFPDSSQSWFNKTMNLEECKACCKRNCSCAAYSSLDIREGGTGCLLWFGDLVNIRELDLKGQDLFIRMSVAESAFFISRQRRKLFLRLGPVLAGLFLASGLTATATNKFSSENKLGQGGYGPVYKGVLKNGQEIAVKKLAANSRQGLDEFKNEVLYIAQLQHRNLVKLLGCYEELGLQLDWSKRFHIIDGIARGLLYLHQDSRLRIIHRDLKAGNILLDYEMNPKISDFGLAKNFGEDETEANTNRVVGTHGYISPEYATDGTFSMKSDVFSFGVLTLETVSGHRNRGFFHPEHCHNLSGHAWKLFTEGRSLELLSPAAGNLYDKVEVLRSITVGLLCVQRSPEDRPSMSKVVLMLESDIELPFPGEPGFFNERNSSEGSSSTHCPSTNNEHMVTLPYAR</sequence>
<accession>A0ACB9SES7</accession>
<name>A0ACB9SES7_9MYRT</name>
<reference evidence="2" key="1">
    <citation type="journal article" date="2023" name="Front. Plant Sci.">
        <title>Chromosomal-level genome assembly of Melastoma candidum provides insights into trichome evolution.</title>
        <authorList>
            <person name="Zhong Y."/>
            <person name="Wu W."/>
            <person name="Sun C."/>
            <person name="Zou P."/>
            <person name="Liu Y."/>
            <person name="Dai S."/>
            <person name="Zhou R."/>
        </authorList>
    </citation>
    <scope>NUCLEOTIDE SEQUENCE [LARGE SCALE GENOMIC DNA]</scope>
</reference>
<dbReference type="EMBL" id="CM042880">
    <property type="protein sequence ID" value="KAI4389757.1"/>
    <property type="molecule type" value="Genomic_DNA"/>
</dbReference>
<comment type="caution">
    <text evidence="1">The sequence shown here is derived from an EMBL/GenBank/DDBJ whole genome shotgun (WGS) entry which is preliminary data.</text>
</comment>
<evidence type="ECO:0000313" key="1">
    <source>
        <dbReference type="EMBL" id="KAI4389757.1"/>
    </source>
</evidence>
<keyword evidence="2" id="KW-1185">Reference proteome</keyword>
<evidence type="ECO:0000313" key="2">
    <source>
        <dbReference type="Proteomes" id="UP001057402"/>
    </source>
</evidence>
<gene>
    <name evidence="1" type="ORF">MLD38_001949</name>
</gene>
<proteinExistence type="predicted"/>